<keyword evidence="1" id="KW-0378">Hydrolase</keyword>
<feature type="region of interest" description="Disordered" evidence="2">
    <location>
        <begin position="1"/>
        <end position="30"/>
    </location>
</feature>
<keyword evidence="5" id="KW-1185">Reference proteome</keyword>
<dbReference type="RefSeq" id="WP_060950408.1">
    <property type="nucleotide sequence ID" value="NZ_JAURUE010000002.1"/>
</dbReference>
<name>A0ABT9L5G8_9ACTN</name>
<proteinExistence type="predicted"/>
<gene>
    <name evidence="4" type="ORF">JOF35_007149</name>
</gene>
<dbReference type="PANTHER" id="PTHR43798:SF31">
    <property type="entry name" value="AB HYDROLASE SUPERFAMILY PROTEIN YCLE"/>
    <property type="match status" value="1"/>
</dbReference>
<evidence type="ECO:0000313" key="4">
    <source>
        <dbReference type="EMBL" id="MDP9614811.1"/>
    </source>
</evidence>
<dbReference type="InterPro" id="IPR050266">
    <property type="entry name" value="AB_hydrolase_sf"/>
</dbReference>
<dbReference type="Gene3D" id="3.40.50.1820">
    <property type="entry name" value="alpha/beta hydrolase"/>
    <property type="match status" value="1"/>
</dbReference>
<dbReference type="Pfam" id="PF12697">
    <property type="entry name" value="Abhydrolase_6"/>
    <property type="match status" value="1"/>
</dbReference>
<dbReference type="InterPro" id="IPR000073">
    <property type="entry name" value="AB_hydrolase_1"/>
</dbReference>
<evidence type="ECO:0000259" key="3">
    <source>
        <dbReference type="Pfam" id="PF12697"/>
    </source>
</evidence>
<protein>
    <submittedName>
        <fullName evidence="4">Pimeloyl-ACP methyl ester carboxylesterase</fullName>
    </submittedName>
</protein>
<dbReference type="EMBL" id="JAURUE010000002">
    <property type="protein sequence ID" value="MDP9614811.1"/>
    <property type="molecule type" value="Genomic_DNA"/>
</dbReference>
<evidence type="ECO:0000256" key="1">
    <source>
        <dbReference type="ARBA" id="ARBA00022801"/>
    </source>
</evidence>
<dbReference type="PANTHER" id="PTHR43798">
    <property type="entry name" value="MONOACYLGLYCEROL LIPASE"/>
    <property type="match status" value="1"/>
</dbReference>
<evidence type="ECO:0000256" key="2">
    <source>
        <dbReference type="SAM" id="MobiDB-lite"/>
    </source>
</evidence>
<comment type="caution">
    <text evidence="4">The sequence shown here is derived from an EMBL/GenBank/DDBJ whole genome shotgun (WGS) entry which is preliminary data.</text>
</comment>
<evidence type="ECO:0000313" key="5">
    <source>
        <dbReference type="Proteomes" id="UP001234880"/>
    </source>
</evidence>
<dbReference type="Proteomes" id="UP001234880">
    <property type="component" value="Unassembled WGS sequence"/>
</dbReference>
<organism evidence="4 5">
    <name type="scientific">Streptomyces demainii</name>
    <dbReference type="NCBI Taxonomy" id="588122"/>
    <lineage>
        <taxon>Bacteria</taxon>
        <taxon>Bacillati</taxon>
        <taxon>Actinomycetota</taxon>
        <taxon>Actinomycetes</taxon>
        <taxon>Kitasatosporales</taxon>
        <taxon>Streptomycetaceae</taxon>
        <taxon>Streptomyces</taxon>
    </lineage>
</organism>
<dbReference type="SUPFAM" id="SSF53474">
    <property type="entry name" value="alpha/beta-Hydrolases"/>
    <property type="match status" value="1"/>
</dbReference>
<feature type="domain" description="AB hydrolase-1" evidence="3">
    <location>
        <begin position="35"/>
        <end position="112"/>
    </location>
</feature>
<dbReference type="InterPro" id="IPR029058">
    <property type="entry name" value="AB_hydrolase_fold"/>
</dbReference>
<feature type="compositionally biased region" description="Basic and acidic residues" evidence="2">
    <location>
        <begin position="1"/>
        <end position="23"/>
    </location>
</feature>
<accession>A0ABT9L5G8</accession>
<reference evidence="4 5" key="1">
    <citation type="submission" date="2023-07" db="EMBL/GenBank/DDBJ databases">
        <title>Sequencing the genomes of 1000 actinobacteria strains.</title>
        <authorList>
            <person name="Klenk H.-P."/>
        </authorList>
    </citation>
    <scope>NUCLEOTIDE SEQUENCE [LARGE SCALE GENOMIC DNA]</scope>
    <source>
        <strain evidence="4 5">DSM 41600</strain>
    </source>
</reference>
<sequence length="127" mass="13389">MISVEESVRTVSRAEDTTIHHTADGPADGPTWGYIHGRGCRRRDFAPVATFLPTADRVISVDLPGHRDSTSAPTDWTMAEFAPDAAAVLDAESVARCVAAGHSMGGAVALELGSHHFLPEKPAGRTA</sequence>